<name>A0A0F9N6A1_9ZZZZ</name>
<organism evidence="1">
    <name type="scientific">marine sediment metagenome</name>
    <dbReference type="NCBI Taxonomy" id="412755"/>
    <lineage>
        <taxon>unclassified sequences</taxon>
        <taxon>metagenomes</taxon>
        <taxon>ecological metagenomes</taxon>
    </lineage>
</organism>
<dbReference type="EMBL" id="LAZR01003739">
    <property type="protein sequence ID" value="KKN15160.1"/>
    <property type="molecule type" value="Genomic_DNA"/>
</dbReference>
<proteinExistence type="predicted"/>
<gene>
    <name evidence="1" type="ORF">LCGC14_0988820</name>
</gene>
<evidence type="ECO:0000313" key="1">
    <source>
        <dbReference type="EMBL" id="KKN15160.1"/>
    </source>
</evidence>
<comment type="caution">
    <text evidence="1">The sequence shown here is derived from an EMBL/GenBank/DDBJ whole genome shotgun (WGS) entry which is preliminary data.</text>
</comment>
<sequence>MIVCLGRHAQGIAKLTCNSAMGCCTKQAYDLAFCRSGPRRDICAAQGVGFSKKTVDFDRSSGMVCGFGIHFQVFHFWASLPVTLICACLCKGANHSRYAYFAWLVRWKSVVKPPHSCPSIGRFNGQPVYTPEVVSVASQEKLDAPDATLSAKAHGPCPPNRGPCPVFYAKTSTRNFHRFCQYLKVTARRYRYKL</sequence>
<reference evidence="1" key="1">
    <citation type="journal article" date="2015" name="Nature">
        <title>Complex archaea that bridge the gap between prokaryotes and eukaryotes.</title>
        <authorList>
            <person name="Spang A."/>
            <person name="Saw J.H."/>
            <person name="Jorgensen S.L."/>
            <person name="Zaremba-Niedzwiedzka K."/>
            <person name="Martijn J."/>
            <person name="Lind A.E."/>
            <person name="van Eijk R."/>
            <person name="Schleper C."/>
            <person name="Guy L."/>
            <person name="Ettema T.J."/>
        </authorList>
    </citation>
    <scope>NUCLEOTIDE SEQUENCE</scope>
</reference>
<protein>
    <submittedName>
        <fullName evidence="1">Uncharacterized protein</fullName>
    </submittedName>
</protein>
<accession>A0A0F9N6A1</accession>
<dbReference type="AlphaFoldDB" id="A0A0F9N6A1"/>